<feature type="domain" description="Response regulatory" evidence="8">
    <location>
        <begin position="2"/>
        <end position="116"/>
    </location>
</feature>
<evidence type="ECO:0000256" key="4">
    <source>
        <dbReference type="ARBA" id="ARBA00023125"/>
    </source>
</evidence>
<dbReference type="Pfam" id="PF00072">
    <property type="entry name" value="Response_reg"/>
    <property type="match status" value="1"/>
</dbReference>
<keyword evidence="4 7" id="KW-0238">DNA-binding</keyword>
<dbReference type="SMART" id="SM00862">
    <property type="entry name" value="Trans_reg_C"/>
    <property type="match status" value="1"/>
</dbReference>
<organism evidence="10 11">
    <name type="scientific">Ralstonia flaminis</name>
    <dbReference type="NCBI Taxonomy" id="3058597"/>
    <lineage>
        <taxon>Bacteria</taxon>
        <taxon>Pseudomonadati</taxon>
        <taxon>Pseudomonadota</taxon>
        <taxon>Betaproteobacteria</taxon>
        <taxon>Burkholderiales</taxon>
        <taxon>Burkholderiaceae</taxon>
        <taxon>Ralstonia</taxon>
    </lineage>
</organism>
<comment type="caution">
    <text evidence="10">The sequence shown here is derived from an EMBL/GenBank/DDBJ whole genome shotgun (WGS) entry which is preliminary data.</text>
</comment>
<evidence type="ECO:0000256" key="5">
    <source>
        <dbReference type="ARBA" id="ARBA00023163"/>
    </source>
</evidence>
<protein>
    <submittedName>
        <fullName evidence="10">Alkaline phosphatase synthesis transcriptional regulatory protein SphR</fullName>
    </submittedName>
</protein>
<dbReference type="InterPro" id="IPR011006">
    <property type="entry name" value="CheY-like_superfamily"/>
</dbReference>
<dbReference type="Proteomes" id="UP001189757">
    <property type="component" value="Unassembled WGS sequence"/>
</dbReference>
<feature type="DNA-binding region" description="OmpR/PhoB-type" evidence="7">
    <location>
        <begin position="126"/>
        <end position="226"/>
    </location>
</feature>
<dbReference type="InterPro" id="IPR036388">
    <property type="entry name" value="WH-like_DNA-bd_sf"/>
</dbReference>
<reference evidence="10 11" key="1">
    <citation type="submission" date="2023-07" db="EMBL/GenBank/DDBJ databases">
        <authorList>
            <person name="Peeters C."/>
        </authorList>
    </citation>
    <scope>NUCLEOTIDE SEQUENCE [LARGE SCALE GENOMIC DNA]</scope>
    <source>
        <strain evidence="10 11">LMG 18101</strain>
    </source>
</reference>
<keyword evidence="2" id="KW-0902">Two-component regulatory system</keyword>
<dbReference type="CDD" id="cd17574">
    <property type="entry name" value="REC_OmpR"/>
    <property type="match status" value="1"/>
</dbReference>
<dbReference type="Pfam" id="PF00486">
    <property type="entry name" value="Trans_reg_C"/>
    <property type="match status" value="1"/>
</dbReference>
<dbReference type="SUPFAM" id="SSF52172">
    <property type="entry name" value="CheY-like"/>
    <property type="match status" value="1"/>
</dbReference>
<evidence type="ECO:0000256" key="7">
    <source>
        <dbReference type="PROSITE-ProRule" id="PRU01091"/>
    </source>
</evidence>
<dbReference type="EMBL" id="CATZLL010000011">
    <property type="protein sequence ID" value="CAJ0817940.1"/>
    <property type="molecule type" value="Genomic_DNA"/>
</dbReference>
<dbReference type="PROSITE" id="PS50110">
    <property type="entry name" value="RESPONSE_REGULATORY"/>
    <property type="match status" value="1"/>
</dbReference>
<evidence type="ECO:0000256" key="6">
    <source>
        <dbReference type="PROSITE-ProRule" id="PRU00169"/>
    </source>
</evidence>
<dbReference type="PANTHER" id="PTHR48111:SF1">
    <property type="entry name" value="TWO-COMPONENT RESPONSE REGULATOR ORR33"/>
    <property type="match status" value="1"/>
</dbReference>
<dbReference type="CDD" id="cd00383">
    <property type="entry name" value="trans_reg_C"/>
    <property type="match status" value="1"/>
</dbReference>
<evidence type="ECO:0000256" key="3">
    <source>
        <dbReference type="ARBA" id="ARBA00023015"/>
    </source>
</evidence>
<evidence type="ECO:0000313" key="10">
    <source>
        <dbReference type="EMBL" id="CAJ0817940.1"/>
    </source>
</evidence>
<evidence type="ECO:0000256" key="2">
    <source>
        <dbReference type="ARBA" id="ARBA00023012"/>
    </source>
</evidence>
<dbReference type="PANTHER" id="PTHR48111">
    <property type="entry name" value="REGULATOR OF RPOS"/>
    <property type="match status" value="1"/>
</dbReference>
<proteinExistence type="predicted"/>
<dbReference type="InterPro" id="IPR001867">
    <property type="entry name" value="OmpR/PhoB-type_DNA-bd"/>
</dbReference>
<dbReference type="Gene3D" id="1.10.10.10">
    <property type="entry name" value="Winged helix-like DNA-binding domain superfamily/Winged helix DNA-binding domain"/>
    <property type="match status" value="1"/>
</dbReference>
<keyword evidence="3" id="KW-0805">Transcription regulation</keyword>
<dbReference type="Gene3D" id="3.40.50.2300">
    <property type="match status" value="1"/>
</dbReference>
<evidence type="ECO:0000259" key="9">
    <source>
        <dbReference type="PROSITE" id="PS51755"/>
    </source>
</evidence>
<keyword evidence="1 6" id="KW-0597">Phosphoprotein</keyword>
<evidence type="ECO:0000313" key="11">
    <source>
        <dbReference type="Proteomes" id="UP001189757"/>
    </source>
</evidence>
<evidence type="ECO:0000256" key="1">
    <source>
        <dbReference type="ARBA" id="ARBA00022553"/>
    </source>
</evidence>
<dbReference type="PROSITE" id="PS51755">
    <property type="entry name" value="OMPR_PHOB"/>
    <property type="match status" value="1"/>
</dbReference>
<feature type="domain" description="OmpR/PhoB-type" evidence="9">
    <location>
        <begin position="126"/>
        <end position="226"/>
    </location>
</feature>
<accession>A0ABN9JPS9</accession>
<dbReference type="RefSeq" id="WP_316681736.1">
    <property type="nucleotide sequence ID" value="NZ_CATZLL010000011.1"/>
</dbReference>
<keyword evidence="11" id="KW-1185">Reference proteome</keyword>
<dbReference type="InterPro" id="IPR001789">
    <property type="entry name" value="Sig_transdc_resp-reg_receiver"/>
</dbReference>
<evidence type="ECO:0000259" key="8">
    <source>
        <dbReference type="PROSITE" id="PS50110"/>
    </source>
</evidence>
<keyword evidence="5" id="KW-0804">Transcription</keyword>
<gene>
    <name evidence="10" type="primary">sphR</name>
    <name evidence="10" type="ORF">LMG18101_03440</name>
</gene>
<sequence length="229" mass="25681">MLIYLIEGDRSQSVSLGGVLSGAGYMVACYADGADALRAMRRTAPDLVVLDRKLPDIDGLEVLAWIRRHYADTPVVMLTSAALECDIVAALEAGADDYLMKPVKHAELVARINALVRRTRRQAARSDAQSFGAYTVNYQERRVLMHGQAVSLTPKEYEILEMLARNVGRLMPREAVLNQIWGQVHDLTHSRSLDTHIYRLRRKLHLGQQSGVSLRVVYSHGYRLECHEG</sequence>
<name>A0ABN9JPS9_9RALS</name>
<feature type="modified residue" description="4-aspartylphosphate" evidence="6">
    <location>
        <position position="51"/>
    </location>
</feature>
<dbReference type="SMART" id="SM00448">
    <property type="entry name" value="REC"/>
    <property type="match status" value="1"/>
</dbReference>
<dbReference type="InterPro" id="IPR039420">
    <property type="entry name" value="WalR-like"/>
</dbReference>